<proteinExistence type="predicted"/>
<evidence type="ECO:0000313" key="1">
    <source>
        <dbReference type="EMBL" id="WYV95582.1"/>
    </source>
</evidence>
<name>A0AAU6QEI3_9VIRU</name>
<dbReference type="EMBL" id="PP482554">
    <property type="protein sequence ID" value="WYV95582.1"/>
    <property type="molecule type" value="Genomic_RNA"/>
</dbReference>
<accession>A0AAU6QEI3</accession>
<protein>
    <submittedName>
        <fullName evidence="1">Uncharacterized protein</fullName>
    </submittedName>
</protein>
<reference evidence="1" key="1">
    <citation type="journal article" date="2024" name="Viruses">
        <title>A Novel Strain of Fusarium oxysporum Alternavirus 1 Isolated from Fusarium oxysporum f. sp. melonis Strain T-BJ17 Confers Hypovirulence and Increases the Sensitivity of Its Host Fungus to Difenoconazole and Pydiflumetofen.</title>
        <authorList>
            <person name="Hua H."/>
            <person name="Zhang X."/>
            <person name="Liu L."/>
            <person name="Wu X."/>
        </authorList>
    </citation>
    <scope>NUCLEOTIDE SEQUENCE</scope>
    <source>
        <strain evidence="1">T-BJ17</strain>
    </source>
</reference>
<organism evidence="1">
    <name type="scientific">Fusarium oxysporum alternavirus 1-FOM</name>
    <dbReference type="NCBI Taxonomy" id="3137743"/>
    <lineage>
        <taxon>Viruses</taxon>
        <taxon>Riboviria</taxon>
        <taxon>Orthornavirae</taxon>
        <taxon>Duplornaviricota</taxon>
        <taxon>Chrymotiviricetes</taxon>
        <taxon>Ghabrivirales</taxon>
        <taxon>Gammatotivirineae</taxon>
        <taxon>Alternaviridae</taxon>
        <taxon>Alternavirus</taxon>
    </lineage>
</organism>
<sequence>MIDAFVAVGGDVVRFGEKGAAVAPLFRVEQNELQDDPDGCGWIFTVSAAASATKLERGMAFQDRRASWFYSGGGALAGVTQRDGEWIVYAGSLMVYIHRVLGGQLNGKGVTLPVRVRILSVRGRSVEFVCQLGLSTFFPTSLRYEFVEQAIADFTSQHVPAAHDVDDAGVAGDIVGYSDEVAGDVATEDGASLITVPEDYTECSPLKIQPSRAPDDFKALHDVTLSRAESGVAKLRWVADFLASEVEPGGRVFVGGDCPGTLSRRLLYRGLDVVGLDPKNEPSVTKGPVGSGSPTYQQRKGRVAVATLVDDHGVDWGGAVFDTALDRHSAETDTAVNCGAAKTMWLEGVPVCVAKARSVPRVPGRWFLLDNPGWEVRGCESYLAVAPPDETVRWPHGVRCRVNVPVEGDCVYVRVDTTAPFTAPDWWSWFFKRIDIDGLTWHVVPHEQWYHFVTFRSVDHAIARASSGIGRDLMDAKSALDAWLALRSWVGDVDASVRQDVSSRLRTDDPMGARGVPREVLQRTPGLVAAMAGRYGALLELCQDPGVQCPLPLGLIMKHPGAGCLLSDLSQLRSLMGEEQIGLADYSRVLPWGSMSILSSVLFFRLFYWLASMTARVFKPWHAWELQHKLWCLSSFGTDEERYVYFYDQFERVFSGVDQMRNSGRRTASVERALRRFNENLQVMDLAGSYINFDRSYSNLMASRAQPNNRRRAVHTARGAVSVASYSVDSSMPSNMPARGGQPIADLAEYGMLHGWGPRTTLHTVMSATRGRVNEYRAYLYWCSLSPVERPRGVDRTRWVPQLRLNTNEALGFRLPGLATPESFVMVRDEQLAQLREQLH</sequence>
<reference evidence="1" key="2">
    <citation type="submission" date="2024-03" db="EMBL/GenBank/DDBJ databases">
        <authorList>
            <person name="Wu X."/>
            <person name="Hua H."/>
        </authorList>
    </citation>
    <scope>NUCLEOTIDE SEQUENCE</scope>
    <source>
        <strain evidence="1">T-BJ17</strain>
    </source>
</reference>